<proteinExistence type="predicted"/>
<dbReference type="EMBL" id="UINC01039380">
    <property type="protein sequence ID" value="SVB37776.1"/>
    <property type="molecule type" value="Genomic_DNA"/>
</dbReference>
<dbReference type="AlphaFoldDB" id="A0A382DGY4"/>
<name>A0A382DGY4_9ZZZZ</name>
<feature type="non-terminal residue" evidence="1">
    <location>
        <position position="23"/>
    </location>
</feature>
<evidence type="ECO:0000313" key="1">
    <source>
        <dbReference type="EMBL" id="SVB37776.1"/>
    </source>
</evidence>
<accession>A0A382DGY4</accession>
<protein>
    <submittedName>
        <fullName evidence="1">Uncharacterized protein</fullName>
    </submittedName>
</protein>
<sequence>MMSTILTLIVLGMVFQGVLAVLD</sequence>
<organism evidence="1">
    <name type="scientific">marine metagenome</name>
    <dbReference type="NCBI Taxonomy" id="408172"/>
    <lineage>
        <taxon>unclassified sequences</taxon>
        <taxon>metagenomes</taxon>
        <taxon>ecological metagenomes</taxon>
    </lineage>
</organism>
<gene>
    <name evidence="1" type="ORF">METZ01_LOCUS190630</name>
</gene>
<reference evidence="1" key="1">
    <citation type="submission" date="2018-05" db="EMBL/GenBank/DDBJ databases">
        <authorList>
            <person name="Lanie J.A."/>
            <person name="Ng W.-L."/>
            <person name="Kazmierczak K.M."/>
            <person name="Andrzejewski T.M."/>
            <person name="Davidsen T.M."/>
            <person name="Wayne K.J."/>
            <person name="Tettelin H."/>
            <person name="Glass J.I."/>
            <person name="Rusch D."/>
            <person name="Podicherti R."/>
            <person name="Tsui H.-C.T."/>
            <person name="Winkler M.E."/>
        </authorList>
    </citation>
    <scope>NUCLEOTIDE SEQUENCE</scope>
</reference>